<evidence type="ECO:0000256" key="1">
    <source>
        <dbReference type="SAM" id="Phobius"/>
    </source>
</evidence>
<keyword evidence="1" id="KW-0472">Membrane</keyword>
<accession>A0A1V9YS94</accession>
<feature type="transmembrane region" description="Helical" evidence="1">
    <location>
        <begin position="51"/>
        <end position="72"/>
    </location>
</feature>
<feature type="transmembrane region" description="Helical" evidence="1">
    <location>
        <begin position="109"/>
        <end position="127"/>
    </location>
</feature>
<evidence type="ECO:0000313" key="2">
    <source>
        <dbReference type="EMBL" id="OQR88635.1"/>
    </source>
</evidence>
<protein>
    <submittedName>
        <fullName evidence="2">Uncharacterized protein</fullName>
    </submittedName>
</protein>
<keyword evidence="1" id="KW-0812">Transmembrane</keyword>
<sequence length="146" mass="17145">MKVDSTTQISLDGTLWLNFFDFLDKATTLFDRGKKKCTLEMWVIITMYLRIPAQVVIYGSWFPVLLFVLARVESSELHFVSQRVLLLLMKQLRAIYIFLSTMFPCHMRNVWVLCIAIKFVLLCLHVNDNISQVRKEFIDIVATFYP</sequence>
<name>A0A1V9YS94_9STRA</name>
<proteinExistence type="predicted"/>
<dbReference type="EMBL" id="JNBS01003089">
    <property type="protein sequence ID" value="OQR88635.1"/>
    <property type="molecule type" value="Genomic_DNA"/>
</dbReference>
<evidence type="ECO:0000313" key="3">
    <source>
        <dbReference type="Proteomes" id="UP000243217"/>
    </source>
</evidence>
<organism evidence="2 3">
    <name type="scientific">Thraustotheca clavata</name>
    <dbReference type="NCBI Taxonomy" id="74557"/>
    <lineage>
        <taxon>Eukaryota</taxon>
        <taxon>Sar</taxon>
        <taxon>Stramenopiles</taxon>
        <taxon>Oomycota</taxon>
        <taxon>Saprolegniomycetes</taxon>
        <taxon>Saprolegniales</taxon>
        <taxon>Achlyaceae</taxon>
        <taxon>Thraustotheca</taxon>
    </lineage>
</organism>
<keyword evidence="3" id="KW-1185">Reference proteome</keyword>
<comment type="caution">
    <text evidence="2">The sequence shown here is derived from an EMBL/GenBank/DDBJ whole genome shotgun (WGS) entry which is preliminary data.</text>
</comment>
<dbReference type="AlphaFoldDB" id="A0A1V9YS94"/>
<keyword evidence="1" id="KW-1133">Transmembrane helix</keyword>
<reference evidence="2 3" key="1">
    <citation type="journal article" date="2014" name="Genome Biol. Evol.">
        <title>The secreted proteins of Achlya hypogyna and Thraustotheca clavata identify the ancestral oomycete secretome and reveal gene acquisitions by horizontal gene transfer.</title>
        <authorList>
            <person name="Misner I."/>
            <person name="Blouin N."/>
            <person name="Leonard G."/>
            <person name="Richards T.A."/>
            <person name="Lane C.E."/>
        </authorList>
    </citation>
    <scope>NUCLEOTIDE SEQUENCE [LARGE SCALE GENOMIC DNA]</scope>
    <source>
        <strain evidence="2 3">ATCC 34112</strain>
    </source>
</reference>
<gene>
    <name evidence="2" type="ORF">THRCLA_10190</name>
</gene>
<dbReference type="Proteomes" id="UP000243217">
    <property type="component" value="Unassembled WGS sequence"/>
</dbReference>